<gene>
    <name evidence="1" type="ORF">GJR95_15320</name>
</gene>
<dbReference type="KEGG" id="senf:GJR95_15320"/>
<name>A0A6P1VT83_9BACT</name>
<accession>A0A6P1VT83</accession>
<keyword evidence="2" id="KW-1185">Reference proteome</keyword>
<evidence type="ECO:0000313" key="2">
    <source>
        <dbReference type="Proteomes" id="UP000464577"/>
    </source>
</evidence>
<proteinExistence type="predicted"/>
<reference evidence="1 2" key="1">
    <citation type="submission" date="2019-11" db="EMBL/GenBank/DDBJ databases">
        <title>Spirosoma endbachense sp. nov., isolated from a natural salt meadow.</title>
        <authorList>
            <person name="Rojas J."/>
            <person name="Ambika Manirajan B."/>
            <person name="Ratering S."/>
            <person name="Suarez C."/>
            <person name="Geissler-Plaum R."/>
            <person name="Schnell S."/>
        </authorList>
    </citation>
    <scope>NUCLEOTIDE SEQUENCE [LARGE SCALE GENOMIC DNA]</scope>
    <source>
        <strain evidence="1 2">I-24</strain>
    </source>
</reference>
<sequence length="799" mass="87024">MKKLLSLYALLWLTVSGYGQGIQNVKIRQMPKPGPFLYNVSTIRDITTYPLTTAGLNSFTAAASSGAFSLTVNCPCGDIAVIPAGTKPPLVPPCATNCTSAPSWGSSWYDYDGTTLTIRATGDDMVLRFERQDGQPISTINPDNVHIDHIQFFGHATINGVYQWQANFTNAPPLKLTYKRVSDNATFVKLLTPANGANNVNLFLANSGGGSGCDYNLVVNSPSVSCGASTTLTAVASGTAATGLTYSWSSGQTTPSIVITAPSSNGSYGYTVTTSKAGCSPKSSTGTVSVSGCVVQPGTVDFVSQTDEGWINSDATDLKFIENSVIKIGFRRSVGATLCYAAFKSTSRNLINDYQVDDARFDDPLGRYQKVFSDKGRQAMLAGSIYWTPGSGWQVVPGKNTNQYGFDTGGNVVQGGSLGNYYDESQIVASRIYTHPKYGQMFYAKIRPRVWAVPDEFVDIYEECWVWLQGETSTIGYYARQIVGPGIINPQMKYEGRSQELPCVYAIAPLTYQRMADANATPWTNAPTVDRFKYGFSANNNFTKAYATPECWASLSEGADGVTLALYTPGIDRGDGVRVGLNSRFNMGQFVGVFGDWKDNACSYANANQFQNYDNPGIYENSGYLVMASSLADARSKINALPRPDQTFDFSYTDDNHRWWNLDCRLKKESGLWNCYIGDTKTDNNVTSAHGQFISPYGAWDASQIHTIEFDMAVTGISALWVEWYAPGEENDITKQHRKAITLTGDGVRRTYSFSTSDPAWTGTIATIGLRAIRDDGSQGALPITNGGKIIPYRIRKVN</sequence>
<dbReference type="AlphaFoldDB" id="A0A6P1VT83"/>
<evidence type="ECO:0000313" key="1">
    <source>
        <dbReference type="EMBL" id="QHV96303.1"/>
    </source>
</evidence>
<organism evidence="1 2">
    <name type="scientific">Spirosoma endbachense</name>
    <dbReference type="NCBI Taxonomy" id="2666025"/>
    <lineage>
        <taxon>Bacteria</taxon>
        <taxon>Pseudomonadati</taxon>
        <taxon>Bacteroidota</taxon>
        <taxon>Cytophagia</taxon>
        <taxon>Cytophagales</taxon>
        <taxon>Cytophagaceae</taxon>
        <taxon>Spirosoma</taxon>
    </lineage>
</organism>
<dbReference type="EMBL" id="CP045997">
    <property type="protein sequence ID" value="QHV96303.1"/>
    <property type="molecule type" value="Genomic_DNA"/>
</dbReference>
<protein>
    <submittedName>
        <fullName evidence="1">Uncharacterized protein</fullName>
    </submittedName>
</protein>
<dbReference type="Proteomes" id="UP000464577">
    <property type="component" value="Chromosome"/>
</dbReference>
<dbReference type="RefSeq" id="WP_162386711.1">
    <property type="nucleotide sequence ID" value="NZ_CP045997.1"/>
</dbReference>